<gene>
    <name evidence="1" type="ORF">S01H1_23430</name>
</gene>
<reference evidence="1" key="1">
    <citation type="journal article" date="2014" name="Front. Microbiol.">
        <title>High frequency of phylogenetically diverse reductive dehalogenase-homologous genes in deep subseafloor sedimentary metagenomes.</title>
        <authorList>
            <person name="Kawai M."/>
            <person name="Futagami T."/>
            <person name="Toyoda A."/>
            <person name="Takaki Y."/>
            <person name="Nishi S."/>
            <person name="Hori S."/>
            <person name="Arai W."/>
            <person name="Tsubouchi T."/>
            <person name="Morono Y."/>
            <person name="Uchiyama I."/>
            <person name="Ito T."/>
            <person name="Fujiyama A."/>
            <person name="Inagaki F."/>
            <person name="Takami H."/>
        </authorList>
    </citation>
    <scope>NUCLEOTIDE SEQUENCE</scope>
    <source>
        <strain evidence="1">Expedition CK06-06</strain>
    </source>
</reference>
<proteinExistence type="predicted"/>
<feature type="non-terminal residue" evidence="1">
    <location>
        <position position="143"/>
    </location>
</feature>
<comment type="caution">
    <text evidence="1">The sequence shown here is derived from an EMBL/GenBank/DDBJ whole genome shotgun (WGS) entry which is preliminary data.</text>
</comment>
<protein>
    <submittedName>
        <fullName evidence="1">Uncharacterized protein</fullName>
    </submittedName>
</protein>
<feature type="non-terminal residue" evidence="1">
    <location>
        <position position="1"/>
    </location>
</feature>
<name>X0UE88_9ZZZZ</name>
<sequence length="143" mass="15711">GLNSPFNPFLQEAIQAATRPVLDRFNEVTLPGVVSQFKRAGQTVRSSPNQPGSSQFLNQVRLADKDLATTVGDIASRISFENFNQERTRQEAGVRTAEDINTQDITNSIQGLQASALPRLIDDLGIQRGTAEFNRRISTLLQA</sequence>
<dbReference type="EMBL" id="BARS01013526">
    <property type="protein sequence ID" value="GAF97611.1"/>
    <property type="molecule type" value="Genomic_DNA"/>
</dbReference>
<evidence type="ECO:0000313" key="1">
    <source>
        <dbReference type="EMBL" id="GAF97611.1"/>
    </source>
</evidence>
<organism evidence="1">
    <name type="scientific">marine sediment metagenome</name>
    <dbReference type="NCBI Taxonomy" id="412755"/>
    <lineage>
        <taxon>unclassified sequences</taxon>
        <taxon>metagenomes</taxon>
        <taxon>ecological metagenomes</taxon>
    </lineage>
</organism>
<dbReference type="AlphaFoldDB" id="X0UE88"/>
<accession>X0UE88</accession>